<dbReference type="GO" id="GO:0003677">
    <property type="term" value="F:DNA binding"/>
    <property type="evidence" value="ECO:0007669"/>
    <property type="project" value="InterPro"/>
</dbReference>
<dbReference type="EMBL" id="PPXF01000067">
    <property type="protein sequence ID" value="POH59195.1"/>
    <property type="molecule type" value="Genomic_DNA"/>
</dbReference>
<dbReference type="NCBIfam" id="TIGR01764">
    <property type="entry name" value="excise"/>
    <property type="match status" value="1"/>
</dbReference>
<gene>
    <name evidence="2" type="ORF">C3B59_18265</name>
</gene>
<reference evidence="2 3" key="1">
    <citation type="submission" date="2018-01" db="EMBL/GenBank/DDBJ databases">
        <title>Cryobacterium sp. nov., from glaciers in China.</title>
        <authorList>
            <person name="Liu Q."/>
            <person name="Xin Y.-H."/>
        </authorList>
    </citation>
    <scope>NUCLEOTIDE SEQUENCE [LARGE SCALE GENOMIC DNA]</scope>
    <source>
        <strain evidence="2 3">TMB1-8</strain>
    </source>
</reference>
<name>A0A2S3Z5J7_9MICO</name>
<sequence>MVSSLASRELYGEPYLLSQDEVAHRLSISRTTVWRLLKDGELESVRIGARTFVSKSSLDQFLIRHTSGRSE</sequence>
<dbReference type="OrthoDB" id="186585at2"/>
<dbReference type="SUPFAM" id="SSF46955">
    <property type="entry name" value="Putative DNA-binding domain"/>
    <property type="match status" value="1"/>
</dbReference>
<dbReference type="AlphaFoldDB" id="A0A2S3Z5J7"/>
<dbReference type="InterPro" id="IPR041657">
    <property type="entry name" value="HTH_17"/>
</dbReference>
<organism evidence="2 3">
    <name type="scientific">Cryobacterium zongtaii</name>
    <dbReference type="NCBI Taxonomy" id="1259217"/>
    <lineage>
        <taxon>Bacteria</taxon>
        <taxon>Bacillati</taxon>
        <taxon>Actinomycetota</taxon>
        <taxon>Actinomycetes</taxon>
        <taxon>Micrococcales</taxon>
        <taxon>Microbacteriaceae</taxon>
        <taxon>Cryobacterium</taxon>
    </lineage>
</organism>
<feature type="domain" description="Helix-turn-helix" evidence="1">
    <location>
        <begin position="16"/>
        <end position="63"/>
    </location>
</feature>
<dbReference type="Pfam" id="PF12728">
    <property type="entry name" value="HTH_17"/>
    <property type="match status" value="1"/>
</dbReference>
<evidence type="ECO:0000259" key="1">
    <source>
        <dbReference type="Pfam" id="PF12728"/>
    </source>
</evidence>
<dbReference type="Gene3D" id="1.10.10.60">
    <property type="entry name" value="Homeodomain-like"/>
    <property type="match status" value="1"/>
</dbReference>
<proteinExistence type="predicted"/>
<dbReference type="Proteomes" id="UP000237104">
    <property type="component" value="Unassembled WGS sequence"/>
</dbReference>
<protein>
    <submittedName>
        <fullName evidence="2">Transcriptional regulator</fullName>
    </submittedName>
</protein>
<evidence type="ECO:0000313" key="2">
    <source>
        <dbReference type="EMBL" id="POH59195.1"/>
    </source>
</evidence>
<accession>A0A2S3Z5J7</accession>
<comment type="caution">
    <text evidence="2">The sequence shown here is derived from an EMBL/GenBank/DDBJ whole genome shotgun (WGS) entry which is preliminary data.</text>
</comment>
<dbReference type="InterPro" id="IPR009061">
    <property type="entry name" value="DNA-bd_dom_put_sf"/>
</dbReference>
<dbReference type="InterPro" id="IPR010093">
    <property type="entry name" value="SinI_DNA-bd"/>
</dbReference>
<evidence type="ECO:0000313" key="3">
    <source>
        <dbReference type="Proteomes" id="UP000237104"/>
    </source>
</evidence>